<keyword evidence="6" id="KW-0520">NAD</keyword>
<dbReference type="InterPro" id="IPR004099">
    <property type="entry name" value="Pyr_nucl-diS_OxRdtase_dimer"/>
</dbReference>
<evidence type="ECO:0000313" key="10">
    <source>
        <dbReference type="EMBL" id="TMI82461.1"/>
    </source>
</evidence>
<dbReference type="GO" id="GO:0050660">
    <property type="term" value="F:flavin adenine dinucleotide binding"/>
    <property type="evidence" value="ECO:0007669"/>
    <property type="project" value="TreeGrafter"/>
</dbReference>
<evidence type="ECO:0000256" key="3">
    <source>
        <dbReference type="ARBA" id="ARBA00022827"/>
    </source>
</evidence>
<feature type="domain" description="Pyridine nucleotide-disulphide oxidoreductase dimerisation" evidence="8">
    <location>
        <begin position="352"/>
        <end position="459"/>
    </location>
</feature>
<dbReference type="Gene3D" id="3.30.390.30">
    <property type="match status" value="1"/>
</dbReference>
<dbReference type="InterPro" id="IPR023753">
    <property type="entry name" value="FAD/NAD-binding_dom"/>
</dbReference>
<evidence type="ECO:0000256" key="4">
    <source>
        <dbReference type="ARBA" id="ARBA00023002"/>
    </source>
</evidence>
<gene>
    <name evidence="10" type="ORF">E6H04_04700</name>
</gene>
<feature type="binding site" evidence="6">
    <location>
        <begin position="183"/>
        <end position="190"/>
    </location>
    <ligand>
        <name>NAD(+)</name>
        <dbReference type="ChEBI" id="CHEBI:57540"/>
    </ligand>
</feature>
<feature type="binding site" evidence="6">
    <location>
        <position position="317"/>
    </location>
    <ligand>
        <name>FAD</name>
        <dbReference type="ChEBI" id="CHEBI:57692"/>
    </ligand>
</feature>
<dbReference type="PIRSF" id="PIRSF000350">
    <property type="entry name" value="Mercury_reductase_MerA"/>
    <property type="match status" value="1"/>
</dbReference>
<evidence type="ECO:0000256" key="6">
    <source>
        <dbReference type="PIRSR" id="PIRSR000350-3"/>
    </source>
</evidence>
<dbReference type="FunFam" id="3.30.390.30:FF:000001">
    <property type="entry name" value="Dihydrolipoyl dehydrogenase"/>
    <property type="match status" value="1"/>
</dbReference>
<dbReference type="SUPFAM" id="SSF51905">
    <property type="entry name" value="FAD/NAD(P)-binding domain"/>
    <property type="match status" value="1"/>
</dbReference>
<organism evidence="10 11">
    <name type="scientific">Candidatus Segetimicrobium genomatis</name>
    <dbReference type="NCBI Taxonomy" id="2569760"/>
    <lineage>
        <taxon>Bacteria</taxon>
        <taxon>Bacillati</taxon>
        <taxon>Candidatus Sysuimicrobiota</taxon>
        <taxon>Candidatus Sysuimicrobiia</taxon>
        <taxon>Candidatus Sysuimicrobiales</taxon>
        <taxon>Candidatus Segetimicrobiaceae</taxon>
        <taxon>Candidatus Segetimicrobium</taxon>
    </lineage>
</organism>
<dbReference type="PANTHER" id="PTHR43014">
    <property type="entry name" value="MERCURIC REDUCTASE"/>
    <property type="match status" value="1"/>
</dbReference>
<evidence type="ECO:0000313" key="11">
    <source>
        <dbReference type="Proteomes" id="UP000320048"/>
    </source>
</evidence>
<dbReference type="InterPro" id="IPR001100">
    <property type="entry name" value="Pyr_nuc-diS_OxRdtase"/>
</dbReference>
<dbReference type="EMBL" id="VBAO01000125">
    <property type="protein sequence ID" value="TMI82461.1"/>
    <property type="molecule type" value="Genomic_DNA"/>
</dbReference>
<name>A0A537JFZ3_9BACT</name>
<dbReference type="Pfam" id="PF07992">
    <property type="entry name" value="Pyr_redox_2"/>
    <property type="match status" value="1"/>
</dbReference>
<evidence type="ECO:0000259" key="8">
    <source>
        <dbReference type="Pfam" id="PF02852"/>
    </source>
</evidence>
<dbReference type="Pfam" id="PF02852">
    <property type="entry name" value="Pyr_redox_dim"/>
    <property type="match status" value="1"/>
</dbReference>
<comment type="cofactor">
    <cofactor evidence="6">
        <name>FAD</name>
        <dbReference type="ChEBI" id="CHEBI:57692"/>
    </cofactor>
    <text evidence="6">Binds 1 FAD per subunit.</text>
</comment>
<evidence type="ECO:0000256" key="5">
    <source>
        <dbReference type="PIRSR" id="PIRSR000350-2"/>
    </source>
</evidence>
<keyword evidence="3 6" id="KW-0274">FAD</keyword>
<sequence length="464" mass="49488">MGDGQRYDAIVIGSGQAGTPLARALARAGRKTALIEREHVGGTCVNEGCTPTKTMVASARIAYLARRAADYGVRTGPVAVDMAGVRERKRHIVDVFRSGGERGLQRTDGLELIMGDARFTGPRSVDVRVNAGGQRPLTAPLVFINTGARPALPPLPGLDGVPHLTSTSVMELDAVPPHLLVLGGGYCGLEFAQMFRRFGSGVTIVQRAARVLPREDPDVSEEVAKILREDEIDVLPDTEAQRVERSPGGGIRLMVRGATDPRPRELAGSHLLLATGRAPNTDHLNLPAAGVEGDAGGFIKVNERLETSAPGVYALGDVKGGPAFTHISYDDFRIIETNLLRGGNATTKGRLVPYTVYIDPELGRVGVSETEAKREGRAVRVYKMPMKSVARAAEMDEPRGFMKAVVDQDTGQVLGCAILGVSGGEVMSMVEVAMLGRLPYTALRDAIFAHPALAESLNNLFDVD</sequence>
<feature type="active site" description="Proton acceptor" evidence="5">
    <location>
        <position position="450"/>
    </location>
</feature>
<dbReference type="GO" id="GO:0003955">
    <property type="term" value="F:NAD(P)H dehydrogenase (quinone) activity"/>
    <property type="evidence" value="ECO:0007669"/>
    <property type="project" value="TreeGrafter"/>
</dbReference>
<evidence type="ECO:0000259" key="9">
    <source>
        <dbReference type="Pfam" id="PF07992"/>
    </source>
</evidence>
<feature type="binding site" evidence="6">
    <location>
        <position position="276"/>
    </location>
    <ligand>
        <name>NAD(+)</name>
        <dbReference type="ChEBI" id="CHEBI:57540"/>
    </ligand>
</feature>
<dbReference type="PRINTS" id="PR00411">
    <property type="entry name" value="PNDRDTASEI"/>
</dbReference>
<keyword evidence="4" id="KW-0560">Oxidoreductase</keyword>
<evidence type="ECO:0000256" key="1">
    <source>
        <dbReference type="ARBA" id="ARBA00007532"/>
    </source>
</evidence>
<dbReference type="AlphaFoldDB" id="A0A537JFZ3"/>
<evidence type="ECO:0000256" key="2">
    <source>
        <dbReference type="ARBA" id="ARBA00022630"/>
    </source>
</evidence>
<dbReference type="PRINTS" id="PR00368">
    <property type="entry name" value="FADPNR"/>
</dbReference>
<protein>
    <submittedName>
        <fullName evidence="10">Mercuric reductase</fullName>
    </submittedName>
</protein>
<comment type="similarity">
    <text evidence="1">Belongs to the class-I pyridine nucleotide-disulfide oxidoreductase family.</text>
</comment>
<dbReference type="InterPro" id="IPR036188">
    <property type="entry name" value="FAD/NAD-bd_sf"/>
</dbReference>
<dbReference type="Proteomes" id="UP000320048">
    <property type="component" value="Unassembled WGS sequence"/>
</dbReference>
<evidence type="ECO:0000256" key="7">
    <source>
        <dbReference type="PIRSR" id="PIRSR000350-4"/>
    </source>
</evidence>
<reference evidence="10 11" key="1">
    <citation type="journal article" date="2019" name="Nat. Microbiol.">
        <title>Mediterranean grassland soil C-N compound turnover is dependent on rainfall and depth, and is mediated by genomically divergent microorganisms.</title>
        <authorList>
            <person name="Diamond S."/>
            <person name="Andeer P.F."/>
            <person name="Li Z."/>
            <person name="Crits-Christoph A."/>
            <person name="Burstein D."/>
            <person name="Anantharaman K."/>
            <person name="Lane K.R."/>
            <person name="Thomas B.C."/>
            <person name="Pan C."/>
            <person name="Northen T.R."/>
            <person name="Banfield J.F."/>
        </authorList>
    </citation>
    <scope>NUCLEOTIDE SEQUENCE [LARGE SCALE GENOMIC DNA]</scope>
    <source>
        <strain evidence="10">NP_7</strain>
    </source>
</reference>
<dbReference type="PANTHER" id="PTHR43014:SF2">
    <property type="entry name" value="MERCURIC REDUCTASE"/>
    <property type="match status" value="1"/>
</dbReference>
<keyword evidence="6" id="KW-0547">Nucleotide-binding</keyword>
<feature type="disulfide bond" description="Redox-active" evidence="7">
    <location>
        <begin position="44"/>
        <end position="49"/>
    </location>
</feature>
<dbReference type="Gene3D" id="3.50.50.60">
    <property type="entry name" value="FAD/NAD(P)-binding domain"/>
    <property type="match status" value="2"/>
</dbReference>
<dbReference type="InterPro" id="IPR016156">
    <property type="entry name" value="FAD/NAD-linked_Rdtase_dimer_sf"/>
</dbReference>
<accession>A0A537JFZ3</accession>
<keyword evidence="2" id="KW-0285">Flavoprotein</keyword>
<feature type="binding site" evidence="6">
    <location>
        <position position="53"/>
    </location>
    <ligand>
        <name>FAD</name>
        <dbReference type="ChEBI" id="CHEBI:57692"/>
    </ligand>
</feature>
<proteinExistence type="inferred from homology"/>
<comment type="caution">
    <text evidence="10">The sequence shown here is derived from an EMBL/GenBank/DDBJ whole genome shotgun (WGS) entry which is preliminary data.</text>
</comment>
<feature type="domain" description="FAD/NAD(P)-binding" evidence="9">
    <location>
        <begin position="7"/>
        <end position="328"/>
    </location>
</feature>
<dbReference type="SUPFAM" id="SSF55424">
    <property type="entry name" value="FAD/NAD-linked reductases, dimerisation (C-terminal) domain"/>
    <property type="match status" value="1"/>
</dbReference>